<dbReference type="AlphaFoldDB" id="A0A8E5HMS7"/>
<sequence length="74" mass="8219">MSTVIDKFQPELLGRPFAYPAFQKSAATNAKPRHNESTLQRSNREITVSQWLGRLSPIRAGFSAPAQVITYPSS</sequence>
<dbReference type="KEGG" id="uvi:66062868"/>
<evidence type="ECO:0000313" key="2">
    <source>
        <dbReference type="Proteomes" id="UP000027002"/>
    </source>
</evidence>
<evidence type="ECO:0000313" key="1">
    <source>
        <dbReference type="EMBL" id="QUC17849.1"/>
    </source>
</evidence>
<dbReference type="GeneID" id="66062868"/>
<accession>A0A8E5HMS7</accession>
<reference evidence="1" key="1">
    <citation type="submission" date="2020-03" db="EMBL/GenBank/DDBJ databases">
        <title>A mixture of massive structural variations and highly conserved coding sequences in Ustilaginoidea virens genome.</title>
        <authorList>
            <person name="Zhang K."/>
            <person name="Zhao Z."/>
            <person name="Zhang Z."/>
            <person name="Li Y."/>
            <person name="Hsiang T."/>
            <person name="Sun W."/>
        </authorList>
    </citation>
    <scope>NUCLEOTIDE SEQUENCE</scope>
    <source>
        <strain evidence="1">UV-8b</strain>
    </source>
</reference>
<organism evidence="1 2">
    <name type="scientific">Ustilaginoidea virens</name>
    <name type="common">Rice false smut fungus</name>
    <name type="synonym">Villosiclava virens</name>
    <dbReference type="NCBI Taxonomy" id="1159556"/>
    <lineage>
        <taxon>Eukaryota</taxon>
        <taxon>Fungi</taxon>
        <taxon>Dikarya</taxon>
        <taxon>Ascomycota</taxon>
        <taxon>Pezizomycotina</taxon>
        <taxon>Sordariomycetes</taxon>
        <taxon>Hypocreomycetidae</taxon>
        <taxon>Hypocreales</taxon>
        <taxon>Clavicipitaceae</taxon>
        <taxon>Ustilaginoidea</taxon>
    </lineage>
</organism>
<dbReference type="Proteomes" id="UP000027002">
    <property type="component" value="Chromosome 2"/>
</dbReference>
<dbReference type="RefSeq" id="XP_042995522.1">
    <property type="nucleotide sequence ID" value="XM_043139588.1"/>
</dbReference>
<proteinExistence type="predicted"/>
<gene>
    <name evidence="1" type="ORF">UV8b_02090</name>
</gene>
<dbReference type="EMBL" id="CP072754">
    <property type="protein sequence ID" value="QUC17849.1"/>
    <property type="molecule type" value="Genomic_DNA"/>
</dbReference>
<keyword evidence="2" id="KW-1185">Reference proteome</keyword>
<name>A0A8E5HMS7_USTVR</name>
<protein>
    <submittedName>
        <fullName evidence="1">Uncharacterized protein</fullName>
    </submittedName>
</protein>